<gene>
    <name evidence="1" type="ORF">GCM10025791_29310</name>
</gene>
<comment type="caution">
    <text evidence="1">The sequence shown here is derived from an EMBL/GenBank/DDBJ whole genome shotgun (WGS) entry which is preliminary data.</text>
</comment>
<accession>A0AAV3U4Z6</accession>
<name>A0AAV3U4Z6_9ALTE</name>
<keyword evidence="2" id="KW-1185">Reference proteome</keyword>
<evidence type="ECO:0000313" key="2">
    <source>
        <dbReference type="Proteomes" id="UP001409585"/>
    </source>
</evidence>
<dbReference type="AlphaFoldDB" id="A0AAV3U4Z6"/>
<dbReference type="EMBL" id="BAABLX010000027">
    <property type="protein sequence ID" value="GAA4947685.1"/>
    <property type="molecule type" value="Genomic_DNA"/>
</dbReference>
<organism evidence="1 2">
    <name type="scientific">Halioxenophilus aromaticivorans</name>
    <dbReference type="NCBI Taxonomy" id="1306992"/>
    <lineage>
        <taxon>Bacteria</taxon>
        <taxon>Pseudomonadati</taxon>
        <taxon>Pseudomonadota</taxon>
        <taxon>Gammaproteobacteria</taxon>
        <taxon>Alteromonadales</taxon>
        <taxon>Alteromonadaceae</taxon>
        <taxon>Halioxenophilus</taxon>
    </lineage>
</organism>
<evidence type="ECO:0000313" key="1">
    <source>
        <dbReference type="EMBL" id="GAA4947685.1"/>
    </source>
</evidence>
<reference evidence="2" key="1">
    <citation type="journal article" date="2019" name="Int. J. Syst. Evol. Microbiol.">
        <title>The Global Catalogue of Microorganisms (GCM) 10K type strain sequencing project: providing services to taxonomists for standard genome sequencing and annotation.</title>
        <authorList>
            <consortium name="The Broad Institute Genomics Platform"/>
            <consortium name="The Broad Institute Genome Sequencing Center for Infectious Disease"/>
            <person name="Wu L."/>
            <person name="Ma J."/>
        </authorList>
    </citation>
    <scope>NUCLEOTIDE SEQUENCE [LARGE SCALE GENOMIC DNA]</scope>
    <source>
        <strain evidence="2">JCM 19134</strain>
    </source>
</reference>
<sequence>MIAVLTADLVHSTKLPKGVYKDTLALLSALLKAEQKRCGADSEIYRGDGFQVRYTNPLQALESTLAIKLGLHAAECAAKPILCTMALAFGEDDACDDKSTGKPGTAMGQAFIDSGRALEQTARAEMTLTFGQAVNSEELNLLTRFFNHQLNNLTKSQAQLLSQYIESGFAEHRALAQLTGTSRQNISNRLSSIGAFLIRDYVRLVNHHVTRIAGEE</sequence>
<dbReference type="RefSeq" id="WP_345423744.1">
    <property type="nucleotide sequence ID" value="NZ_AP031496.1"/>
</dbReference>
<proteinExistence type="predicted"/>
<dbReference type="Proteomes" id="UP001409585">
    <property type="component" value="Unassembled WGS sequence"/>
</dbReference>
<protein>
    <submittedName>
        <fullName evidence="1">Uncharacterized protein</fullName>
    </submittedName>
</protein>